<dbReference type="AlphaFoldDB" id="A0A653BST8"/>
<reference evidence="1 2" key="1">
    <citation type="submission" date="2019-01" db="EMBL/GenBank/DDBJ databases">
        <authorList>
            <person name="Sayadi A."/>
        </authorList>
    </citation>
    <scope>NUCLEOTIDE SEQUENCE [LARGE SCALE GENOMIC DNA]</scope>
</reference>
<dbReference type="Proteomes" id="UP000410492">
    <property type="component" value="Unassembled WGS sequence"/>
</dbReference>
<evidence type="ECO:0000313" key="2">
    <source>
        <dbReference type="Proteomes" id="UP000410492"/>
    </source>
</evidence>
<protein>
    <submittedName>
        <fullName evidence="1">Uncharacterized protein</fullName>
    </submittedName>
</protein>
<evidence type="ECO:0000313" key="1">
    <source>
        <dbReference type="EMBL" id="VEN38391.1"/>
    </source>
</evidence>
<proteinExistence type="predicted"/>
<organism evidence="1 2">
    <name type="scientific">Callosobruchus maculatus</name>
    <name type="common">Southern cowpea weevil</name>
    <name type="synonym">Pulse bruchid</name>
    <dbReference type="NCBI Taxonomy" id="64391"/>
    <lineage>
        <taxon>Eukaryota</taxon>
        <taxon>Metazoa</taxon>
        <taxon>Ecdysozoa</taxon>
        <taxon>Arthropoda</taxon>
        <taxon>Hexapoda</taxon>
        <taxon>Insecta</taxon>
        <taxon>Pterygota</taxon>
        <taxon>Neoptera</taxon>
        <taxon>Endopterygota</taxon>
        <taxon>Coleoptera</taxon>
        <taxon>Polyphaga</taxon>
        <taxon>Cucujiformia</taxon>
        <taxon>Chrysomeloidea</taxon>
        <taxon>Chrysomelidae</taxon>
        <taxon>Bruchinae</taxon>
        <taxon>Bruchini</taxon>
        <taxon>Callosobruchus</taxon>
    </lineage>
</organism>
<dbReference type="EMBL" id="CAACVG010004424">
    <property type="protein sequence ID" value="VEN38391.1"/>
    <property type="molecule type" value="Genomic_DNA"/>
</dbReference>
<name>A0A653BST8_CALMS</name>
<gene>
    <name evidence="1" type="ORF">CALMAC_LOCUS3298</name>
</gene>
<accession>A0A653BST8</accession>
<keyword evidence="2" id="KW-1185">Reference proteome</keyword>
<sequence>MMECHDFVALRSKMYASKVYKVNQINDDKKGITNEKYCHLSNFAISKKVKGVKKCVAQHDITFDDYVECLEKWKEKYVKQNLIQFKRHEIHSATQKKVALSRYDDKRILTPGSVEKLPWGHYSLKMS</sequence>
<dbReference type="OrthoDB" id="6602337at2759"/>